<reference evidence="1 2" key="1">
    <citation type="journal article" date="2022" name="DNA Res.">
        <title>Chromosomal-level genome assembly of the orchid tree Bauhinia variegata (Leguminosae; Cercidoideae) supports the allotetraploid origin hypothesis of Bauhinia.</title>
        <authorList>
            <person name="Zhong Y."/>
            <person name="Chen Y."/>
            <person name="Zheng D."/>
            <person name="Pang J."/>
            <person name="Liu Y."/>
            <person name="Luo S."/>
            <person name="Meng S."/>
            <person name="Qian L."/>
            <person name="Wei D."/>
            <person name="Dai S."/>
            <person name="Zhou R."/>
        </authorList>
    </citation>
    <scope>NUCLEOTIDE SEQUENCE [LARGE SCALE GENOMIC DNA]</scope>
    <source>
        <strain evidence="1">BV-YZ2020</strain>
    </source>
</reference>
<keyword evidence="2" id="KW-1185">Reference proteome</keyword>
<name>A0ACB9PR69_BAUVA</name>
<proteinExistence type="predicted"/>
<protein>
    <submittedName>
        <fullName evidence="1">Uncharacterized protein</fullName>
    </submittedName>
</protein>
<sequence>MGTLTSCSFILLNSEFRSNPVRRAFREKIQYHELRRLRGSCYLSRKWSKKERDINFGRLRCFNSTNNVNNEKESGSNSSNDSNVTTALQEEDEDRRTNEFNSESSTSPSPSSRPSFSSVGPAYNNFQIDSFKLMELLGPEKVDPNDVKLIKDKLFGYSTFWVTKEEPFGDLGEGILFLGNLRGKREDVFAKLQSQLVEVTGDKYDLFMVEEPDSESLDPRGGPRVSFGLLRKEVSEPGPTTLWQYVISFLLFLLTIGSSVELGIASQINTLPPEVVKYFTDPNAIEPPDMELLFPFVESALPLAYGVLGVLLFHEVGHYLAAFPRKVKLSIPYFIPNITLGSFGAITQFKSVLPDKSTMVDISVAGPFAGAILSFSMFAVGLLLSSNPDATVDLVQVPSMVFQGSLLLGLISRATLGYAAMHAATVSIHPLVIAGWCGLTIQAFNMLPVGCLDGGRAMQGAFGKSTLIGFSLTTYALLGLGVIGGPLSLPWGLYVLICQRAPEQLCLNDVTEVGSWRKALVAVAIFLVVLTLLPVGDELAEELGIGLVTAF</sequence>
<dbReference type="Proteomes" id="UP000828941">
    <property type="component" value="Chromosome 3"/>
</dbReference>
<dbReference type="EMBL" id="CM039428">
    <property type="protein sequence ID" value="KAI4350314.1"/>
    <property type="molecule type" value="Genomic_DNA"/>
</dbReference>
<comment type="caution">
    <text evidence="1">The sequence shown here is derived from an EMBL/GenBank/DDBJ whole genome shotgun (WGS) entry which is preliminary data.</text>
</comment>
<gene>
    <name evidence="1" type="ORF">L6164_004782</name>
</gene>
<evidence type="ECO:0000313" key="2">
    <source>
        <dbReference type="Proteomes" id="UP000828941"/>
    </source>
</evidence>
<evidence type="ECO:0000313" key="1">
    <source>
        <dbReference type="EMBL" id="KAI4350314.1"/>
    </source>
</evidence>
<organism evidence="1 2">
    <name type="scientific">Bauhinia variegata</name>
    <name type="common">Purple orchid tree</name>
    <name type="synonym">Phanera variegata</name>
    <dbReference type="NCBI Taxonomy" id="167791"/>
    <lineage>
        <taxon>Eukaryota</taxon>
        <taxon>Viridiplantae</taxon>
        <taxon>Streptophyta</taxon>
        <taxon>Embryophyta</taxon>
        <taxon>Tracheophyta</taxon>
        <taxon>Spermatophyta</taxon>
        <taxon>Magnoliopsida</taxon>
        <taxon>eudicotyledons</taxon>
        <taxon>Gunneridae</taxon>
        <taxon>Pentapetalae</taxon>
        <taxon>rosids</taxon>
        <taxon>fabids</taxon>
        <taxon>Fabales</taxon>
        <taxon>Fabaceae</taxon>
        <taxon>Cercidoideae</taxon>
        <taxon>Cercideae</taxon>
        <taxon>Bauhiniinae</taxon>
        <taxon>Bauhinia</taxon>
    </lineage>
</organism>
<accession>A0ACB9PR69</accession>